<comment type="caution">
    <text evidence="2">The sequence shown here is derived from an EMBL/GenBank/DDBJ whole genome shotgun (WGS) entry which is preliminary data.</text>
</comment>
<gene>
    <name evidence="2" type="ORF">CK203_061089</name>
</gene>
<proteinExistence type="predicted"/>
<feature type="region of interest" description="Disordered" evidence="1">
    <location>
        <begin position="1"/>
        <end position="37"/>
    </location>
</feature>
<accession>A0A438GA08</accession>
<organism evidence="2 3">
    <name type="scientific">Vitis vinifera</name>
    <name type="common">Grape</name>
    <dbReference type="NCBI Taxonomy" id="29760"/>
    <lineage>
        <taxon>Eukaryota</taxon>
        <taxon>Viridiplantae</taxon>
        <taxon>Streptophyta</taxon>
        <taxon>Embryophyta</taxon>
        <taxon>Tracheophyta</taxon>
        <taxon>Spermatophyta</taxon>
        <taxon>Magnoliopsida</taxon>
        <taxon>eudicotyledons</taxon>
        <taxon>Gunneridae</taxon>
        <taxon>Pentapetalae</taxon>
        <taxon>rosids</taxon>
        <taxon>Vitales</taxon>
        <taxon>Vitaceae</taxon>
        <taxon>Viteae</taxon>
        <taxon>Vitis</taxon>
    </lineage>
</organism>
<evidence type="ECO:0000313" key="3">
    <source>
        <dbReference type="Proteomes" id="UP000288805"/>
    </source>
</evidence>
<feature type="compositionally biased region" description="Polar residues" evidence="1">
    <location>
        <begin position="20"/>
        <end position="30"/>
    </location>
</feature>
<dbReference type="AlphaFoldDB" id="A0A438GA08"/>
<evidence type="ECO:0000256" key="1">
    <source>
        <dbReference type="SAM" id="MobiDB-lite"/>
    </source>
</evidence>
<protein>
    <submittedName>
        <fullName evidence="2">Uncharacterized protein</fullName>
    </submittedName>
</protein>
<evidence type="ECO:0000313" key="2">
    <source>
        <dbReference type="EMBL" id="RVW69001.1"/>
    </source>
</evidence>
<reference evidence="2 3" key="1">
    <citation type="journal article" date="2018" name="PLoS Genet.">
        <title>Population sequencing reveals clonal diversity and ancestral inbreeding in the grapevine cultivar Chardonnay.</title>
        <authorList>
            <person name="Roach M.J."/>
            <person name="Johnson D.L."/>
            <person name="Bohlmann J."/>
            <person name="van Vuuren H.J."/>
            <person name="Jones S.J."/>
            <person name="Pretorius I.S."/>
            <person name="Schmidt S.A."/>
            <person name="Borneman A.R."/>
        </authorList>
    </citation>
    <scope>NUCLEOTIDE SEQUENCE [LARGE SCALE GENOMIC DNA]</scope>
    <source>
        <strain evidence="3">cv. Chardonnay</strain>
        <tissue evidence="2">Leaf</tissue>
    </source>
</reference>
<dbReference type="EMBL" id="QGNW01000511">
    <property type="protein sequence ID" value="RVW69001.1"/>
    <property type="molecule type" value="Genomic_DNA"/>
</dbReference>
<name>A0A438GA08_VITVI</name>
<sequence>MSSSRPSPHCTLRQRASAAQVPSDSPSQATEAPRIPPSEGGILRFLLTCHRSLLSDVRYSQHRPLRSAQIEERDLSTRSYFDQETMRQHLSSETLIAYCRGCPESTAIHFTIDGRHGILRPDILLGSTDSFELVDPSIFRQWSPISQKDMVRILSRGTSTDSILLRKELPPGMLLVDVVMCSNLFPLHHSILEHMGFPIEPRLDGRRLCQERFTLNKWNQLVGYYVPPGAPLMVASPILS</sequence>
<dbReference type="Proteomes" id="UP000288805">
    <property type="component" value="Unassembled WGS sequence"/>
</dbReference>